<proteinExistence type="inferred from homology"/>
<dbReference type="GO" id="GO:0016020">
    <property type="term" value="C:membrane"/>
    <property type="evidence" value="ECO:0007669"/>
    <property type="project" value="UniProtKB-SubCell"/>
</dbReference>
<feature type="transmembrane region" description="Helical" evidence="9">
    <location>
        <begin position="328"/>
        <end position="346"/>
    </location>
</feature>
<dbReference type="EMBL" id="PKPP01006955">
    <property type="protein sequence ID" value="PWA54824.1"/>
    <property type="molecule type" value="Genomic_DNA"/>
</dbReference>
<dbReference type="GO" id="GO:0034220">
    <property type="term" value="P:monoatomic ion transmembrane transport"/>
    <property type="evidence" value="ECO:0007669"/>
    <property type="project" value="UniProtKB-KW"/>
</dbReference>
<dbReference type="GO" id="GO:0015743">
    <property type="term" value="P:malate transport"/>
    <property type="evidence" value="ECO:0007669"/>
    <property type="project" value="InterPro"/>
</dbReference>
<dbReference type="InterPro" id="IPR020966">
    <property type="entry name" value="ALMT"/>
</dbReference>
<keyword evidence="11" id="KW-1185">Reference proteome</keyword>
<dbReference type="OrthoDB" id="68611at2759"/>
<comment type="subcellular location">
    <subcellularLocation>
        <location evidence="1">Membrane</location>
        <topology evidence="1">Multi-pass membrane protein</topology>
    </subcellularLocation>
</comment>
<keyword evidence="7 9" id="KW-0472">Membrane</keyword>
<comment type="similarity">
    <text evidence="2">Belongs to the aromatic acid exporter (TC 2.A.85) family.</text>
</comment>
<evidence type="ECO:0000256" key="8">
    <source>
        <dbReference type="ARBA" id="ARBA00023303"/>
    </source>
</evidence>
<feature type="transmembrane region" description="Helical" evidence="9">
    <location>
        <begin position="142"/>
        <end position="162"/>
    </location>
</feature>
<dbReference type="STRING" id="35608.A0A2U1M0T5"/>
<evidence type="ECO:0000256" key="5">
    <source>
        <dbReference type="ARBA" id="ARBA00022989"/>
    </source>
</evidence>
<evidence type="ECO:0000256" key="4">
    <source>
        <dbReference type="ARBA" id="ARBA00022692"/>
    </source>
</evidence>
<feature type="transmembrane region" description="Helical" evidence="9">
    <location>
        <begin position="12"/>
        <end position="33"/>
    </location>
</feature>
<dbReference type="Proteomes" id="UP000245207">
    <property type="component" value="Unassembled WGS sequence"/>
</dbReference>
<evidence type="ECO:0000256" key="6">
    <source>
        <dbReference type="ARBA" id="ARBA00023065"/>
    </source>
</evidence>
<gene>
    <name evidence="10" type="ORF">CTI12_AA308350</name>
</gene>
<sequence length="642" mass="71887">MKYKKYSQKLIHSLKVGFALVLVSLLYILDPLFEQVGENAMWAIMTVEVIFEFFADKKYSQKLIHSLKVGFALVLVSLLYILDPLFEQVGENAMWAIMTVEVIFEFFAGATLSKGLLRGIGTILGGGLGCLAKFLANDMGKTGNTVFIGTLIFMIGAMATYCRFIPTINKRYDYGVMIFILTFNLVAASRLHDPVILELVHKRLSAVVMDIKYSQKLIHSLKVGFALVLVSLLYILDPLFEQVGENAMWAIMTVEVIFEFFAGATLSKVLLRGIGTILGGGLGCLAKFLANDMGKTGNTVFIGTLIFMIGAMATYCRFIPTINKQYDYGVMIFILTFNLVAASRLHDPVILELVHKRLSAVVMGFSVCIFISLLIYPSWASDELLYLTSSKFSELACCIEECIEAYFSIDCQRESHSIVYVKSCKSVLHSESSDESLMNFAKWEPWRVNFGFRSPWEKYQQIQDLLRELASMILSLEGCLRSPLQPSTMMREAIKEPCENVGSLLGLVMRELGESIMKKKKSQVMVPELQSLKLQLMLPSTSKTIEDLDISNLLFLLMEIVDKVEVLAKEVETLGEVAGFQSPKVHTGHLMVIVGEATLVNRRKETCDPKGHDLVFKLLRVPDYLVMTVNYKKSGILLIQAS</sequence>
<evidence type="ECO:0000256" key="3">
    <source>
        <dbReference type="ARBA" id="ARBA00022448"/>
    </source>
</evidence>
<name>A0A2U1M0T5_ARTAN</name>
<evidence type="ECO:0000256" key="1">
    <source>
        <dbReference type="ARBA" id="ARBA00004141"/>
    </source>
</evidence>
<feature type="transmembrane region" description="Helical" evidence="9">
    <location>
        <begin position="67"/>
        <end position="86"/>
    </location>
</feature>
<accession>A0A2U1M0T5</accession>
<feature type="transmembrane region" description="Helical" evidence="9">
    <location>
        <begin position="301"/>
        <end position="322"/>
    </location>
</feature>
<protein>
    <submittedName>
        <fullName evidence="10">Aluminum-activated malate transporter</fullName>
    </submittedName>
</protein>
<evidence type="ECO:0000256" key="9">
    <source>
        <dbReference type="SAM" id="Phobius"/>
    </source>
</evidence>
<keyword evidence="4 9" id="KW-0812">Transmembrane</keyword>
<evidence type="ECO:0000256" key="2">
    <source>
        <dbReference type="ARBA" id="ARBA00007079"/>
    </source>
</evidence>
<dbReference type="PANTHER" id="PTHR31086">
    <property type="entry name" value="ALUMINUM-ACTIVATED MALATE TRANSPORTER 10"/>
    <property type="match status" value="1"/>
</dbReference>
<dbReference type="AlphaFoldDB" id="A0A2U1M0T5"/>
<keyword evidence="3" id="KW-0813">Transport</keyword>
<dbReference type="Pfam" id="PF11744">
    <property type="entry name" value="ALMT"/>
    <property type="match status" value="3"/>
</dbReference>
<comment type="caution">
    <text evidence="10">The sequence shown here is derived from an EMBL/GenBank/DDBJ whole genome shotgun (WGS) entry which is preliminary data.</text>
</comment>
<keyword evidence="6" id="KW-0406">Ion transport</keyword>
<feature type="transmembrane region" description="Helical" evidence="9">
    <location>
        <begin position="358"/>
        <end position="379"/>
    </location>
</feature>
<feature type="transmembrane region" description="Helical" evidence="9">
    <location>
        <begin position="217"/>
        <end position="235"/>
    </location>
</feature>
<feature type="transmembrane region" description="Helical" evidence="9">
    <location>
        <begin position="92"/>
        <end position="109"/>
    </location>
</feature>
<keyword evidence="8" id="KW-0407">Ion channel</keyword>
<feature type="transmembrane region" description="Helical" evidence="9">
    <location>
        <begin position="116"/>
        <end position="136"/>
    </location>
</feature>
<keyword evidence="5 9" id="KW-1133">Transmembrane helix</keyword>
<reference evidence="10 11" key="1">
    <citation type="journal article" date="2018" name="Mol. Plant">
        <title>The genome of Artemisia annua provides insight into the evolution of Asteraceae family and artemisinin biosynthesis.</title>
        <authorList>
            <person name="Shen Q."/>
            <person name="Zhang L."/>
            <person name="Liao Z."/>
            <person name="Wang S."/>
            <person name="Yan T."/>
            <person name="Shi P."/>
            <person name="Liu M."/>
            <person name="Fu X."/>
            <person name="Pan Q."/>
            <person name="Wang Y."/>
            <person name="Lv Z."/>
            <person name="Lu X."/>
            <person name="Zhang F."/>
            <person name="Jiang W."/>
            <person name="Ma Y."/>
            <person name="Chen M."/>
            <person name="Hao X."/>
            <person name="Li L."/>
            <person name="Tang Y."/>
            <person name="Lv G."/>
            <person name="Zhou Y."/>
            <person name="Sun X."/>
            <person name="Brodelius P.E."/>
            <person name="Rose J.K.C."/>
            <person name="Tang K."/>
        </authorList>
    </citation>
    <scope>NUCLEOTIDE SEQUENCE [LARGE SCALE GENOMIC DNA]</scope>
    <source>
        <strain evidence="11">cv. Huhao1</strain>
        <tissue evidence="10">Leaf</tissue>
    </source>
</reference>
<evidence type="ECO:0000313" key="11">
    <source>
        <dbReference type="Proteomes" id="UP000245207"/>
    </source>
</evidence>
<feature type="transmembrane region" description="Helical" evidence="9">
    <location>
        <begin position="39"/>
        <end position="55"/>
    </location>
</feature>
<evidence type="ECO:0000313" key="10">
    <source>
        <dbReference type="EMBL" id="PWA54824.1"/>
    </source>
</evidence>
<feature type="transmembrane region" description="Helical" evidence="9">
    <location>
        <begin position="270"/>
        <end position="289"/>
    </location>
</feature>
<evidence type="ECO:0000256" key="7">
    <source>
        <dbReference type="ARBA" id="ARBA00023136"/>
    </source>
</evidence>
<organism evidence="10 11">
    <name type="scientific">Artemisia annua</name>
    <name type="common">Sweet wormwood</name>
    <dbReference type="NCBI Taxonomy" id="35608"/>
    <lineage>
        <taxon>Eukaryota</taxon>
        <taxon>Viridiplantae</taxon>
        <taxon>Streptophyta</taxon>
        <taxon>Embryophyta</taxon>
        <taxon>Tracheophyta</taxon>
        <taxon>Spermatophyta</taxon>
        <taxon>Magnoliopsida</taxon>
        <taxon>eudicotyledons</taxon>
        <taxon>Gunneridae</taxon>
        <taxon>Pentapetalae</taxon>
        <taxon>asterids</taxon>
        <taxon>campanulids</taxon>
        <taxon>Asterales</taxon>
        <taxon>Asteraceae</taxon>
        <taxon>Asteroideae</taxon>
        <taxon>Anthemideae</taxon>
        <taxon>Artemisiinae</taxon>
        <taxon>Artemisia</taxon>
    </lineage>
</organism>